<reference evidence="7 8" key="1">
    <citation type="journal article" date="2010" name="Stand. Genomic Sci.">
        <title>Complete genome sequence of Cellulomonas flavigena type strain (134).</title>
        <authorList>
            <person name="Abt B."/>
            <person name="Foster B."/>
            <person name="Lapidus A."/>
            <person name="Clum A."/>
            <person name="Sun H."/>
            <person name="Pukall R."/>
            <person name="Lucas S."/>
            <person name="Glavina Del Rio T."/>
            <person name="Nolan M."/>
            <person name="Tice H."/>
            <person name="Cheng J.F."/>
            <person name="Pitluck S."/>
            <person name="Liolios K."/>
            <person name="Ivanova N."/>
            <person name="Mavromatis K."/>
            <person name="Ovchinnikova G."/>
            <person name="Pati A."/>
            <person name="Goodwin L."/>
            <person name="Chen A."/>
            <person name="Palaniappan K."/>
            <person name="Land M."/>
            <person name="Hauser L."/>
            <person name="Chang Y.J."/>
            <person name="Jeffries C.D."/>
            <person name="Rohde M."/>
            <person name="Goker M."/>
            <person name="Woyke T."/>
            <person name="Bristow J."/>
            <person name="Eisen J.A."/>
            <person name="Markowitz V."/>
            <person name="Hugenholtz P."/>
            <person name="Kyrpides N.C."/>
            <person name="Klenk H.P."/>
        </authorList>
    </citation>
    <scope>NUCLEOTIDE SEQUENCE [LARGE SCALE GENOMIC DNA]</scope>
    <source>
        <strain evidence="8">ATCC 482 / DSM 20109 / BCRC 11376 / JCM 18109 / NBRC 3775 / NCIMB 8073 / NRS 134</strain>
    </source>
</reference>
<organism evidence="7 8">
    <name type="scientific">Cellulomonas flavigena (strain ATCC 482 / DSM 20109 / BCRC 11376 / JCM 18109 / NBRC 3775 / NCIMB 8073 / NRS 134)</name>
    <dbReference type="NCBI Taxonomy" id="446466"/>
    <lineage>
        <taxon>Bacteria</taxon>
        <taxon>Bacillati</taxon>
        <taxon>Actinomycetota</taxon>
        <taxon>Actinomycetes</taxon>
        <taxon>Micrococcales</taxon>
        <taxon>Cellulomonadaceae</taxon>
        <taxon>Cellulomonas</taxon>
    </lineage>
</organism>
<evidence type="ECO:0000256" key="4">
    <source>
        <dbReference type="ARBA" id="ARBA00021735"/>
    </source>
</evidence>
<dbReference type="CDD" id="cd00488">
    <property type="entry name" value="PCD_DCoH"/>
    <property type="match status" value="1"/>
</dbReference>
<dbReference type="SUPFAM" id="SSF54593">
    <property type="entry name" value="Glyoxalase/Bleomycin resistance protein/Dihydroxybiphenyl dioxygenase"/>
    <property type="match status" value="1"/>
</dbReference>
<dbReference type="EMBL" id="CP001964">
    <property type="protein sequence ID" value="ADG73886.1"/>
    <property type="molecule type" value="Genomic_DNA"/>
</dbReference>
<dbReference type="Proteomes" id="UP000000849">
    <property type="component" value="Chromosome"/>
</dbReference>
<evidence type="ECO:0000256" key="1">
    <source>
        <dbReference type="ARBA" id="ARBA00001554"/>
    </source>
</evidence>
<dbReference type="GO" id="GO:0008124">
    <property type="term" value="F:4-alpha-hydroxytetrahydrobiopterin dehydratase activity"/>
    <property type="evidence" value="ECO:0007669"/>
    <property type="project" value="UniProtKB-EC"/>
</dbReference>
<dbReference type="InterPro" id="IPR001533">
    <property type="entry name" value="Pterin_deHydtase"/>
</dbReference>
<protein>
    <recommendedName>
        <fullName evidence="4">Putative pterin-4-alpha-carbinolamine dehydratase</fullName>
        <ecNumber evidence="3">4.2.1.96</ecNumber>
    </recommendedName>
</protein>
<comment type="catalytic activity">
    <reaction evidence="1">
        <text>(4aS,6R)-4a-hydroxy-L-erythro-5,6,7,8-tetrahydrobiopterin = (6R)-L-erythro-6,7-dihydrobiopterin + H2O</text>
        <dbReference type="Rhea" id="RHEA:11920"/>
        <dbReference type="ChEBI" id="CHEBI:15377"/>
        <dbReference type="ChEBI" id="CHEBI:15642"/>
        <dbReference type="ChEBI" id="CHEBI:43120"/>
        <dbReference type="EC" id="4.2.1.96"/>
    </reaction>
</comment>
<evidence type="ECO:0000256" key="5">
    <source>
        <dbReference type="ARBA" id="ARBA00023239"/>
    </source>
</evidence>
<gene>
    <name evidence="7" type="ordered locus">Cfla_0980</name>
</gene>
<accession>D5UKR8</accession>
<dbReference type="Gene3D" id="3.10.180.10">
    <property type="entry name" value="2,3-Dihydroxybiphenyl 1,2-Dioxygenase, domain 1"/>
    <property type="match status" value="1"/>
</dbReference>
<dbReference type="STRING" id="446466.Cfla_0980"/>
<dbReference type="PANTHER" id="PTHR12599:SF0">
    <property type="entry name" value="PTERIN-4-ALPHA-CARBINOLAMINE DEHYDRATASE"/>
    <property type="match status" value="1"/>
</dbReference>
<dbReference type="Pfam" id="PF18029">
    <property type="entry name" value="Glyoxalase_6"/>
    <property type="match status" value="1"/>
</dbReference>
<evidence type="ECO:0000259" key="6">
    <source>
        <dbReference type="Pfam" id="PF18029"/>
    </source>
</evidence>
<dbReference type="Pfam" id="PF01329">
    <property type="entry name" value="Pterin_4a"/>
    <property type="match status" value="1"/>
</dbReference>
<dbReference type="InterPro" id="IPR029068">
    <property type="entry name" value="Glyas_Bleomycin-R_OHBP_Dase"/>
</dbReference>
<dbReference type="HOGENOM" id="CLU_109854_0_0_11"/>
<name>D5UKR8_CELFN</name>
<dbReference type="PANTHER" id="PTHR12599">
    <property type="entry name" value="PTERIN-4-ALPHA-CARBINOLAMINE DEHYDRATASE"/>
    <property type="match status" value="1"/>
</dbReference>
<feature type="domain" description="Glyoxalase-like" evidence="6">
    <location>
        <begin position="123"/>
        <end position="224"/>
    </location>
</feature>
<proteinExistence type="inferred from homology"/>
<sequence length="235" mass="25036">MFGAHRARGHATMGTMATTLTGRQVAELAPDGWVLVGDGLRTCVVTGGFAAGLALVDAVGAAAEQADHHPDLDLRWGHVDVRLWSHDAGGVTQRDVELARTVSALASDAGLTLTVAGLQSLELALDTPDAARVLPFWEAFLAYRRPEGGQDVRDVAGRLPPVWFQESGAGEPRQRWHLDVWVDPGEVRGRIEAAVAAGGRVVDDSQAPAFWVLADADGNRSCLCTWQDREGEEGA</sequence>
<dbReference type="GO" id="GO:0006729">
    <property type="term" value="P:tetrahydrobiopterin biosynthetic process"/>
    <property type="evidence" value="ECO:0007669"/>
    <property type="project" value="InterPro"/>
</dbReference>
<dbReference type="EC" id="4.2.1.96" evidence="3"/>
<comment type="similarity">
    <text evidence="2">Belongs to the pterin-4-alpha-carbinolamine dehydratase family.</text>
</comment>
<dbReference type="Gene3D" id="3.30.1360.20">
    <property type="entry name" value="Transcriptional coactivator/pterin dehydratase"/>
    <property type="match status" value="1"/>
</dbReference>
<keyword evidence="5" id="KW-0456">Lyase</keyword>
<dbReference type="eggNOG" id="COG2154">
    <property type="taxonomic scope" value="Bacteria"/>
</dbReference>
<evidence type="ECO:0000256" key="2">
    <source>
        <dbReference type="ARBA" id="ARBA00006472"/>
    </source>
</evidence>
<dbReference type="InterPro" id="IPR041581">
    <property type="entry name" value="Glyoxalase_6"/>
</dbReference>
<dbReference type="InterPro" id="IPR036428">
    <property type="entry name" value="PCD_sf"/>
</dbReference>
<evidence type="ECO:0000313" key="7">
    <source>
        <dbReference type="EMBL" id="ADG73886.1"/>
    </source>
</evidence>
<dbReference type="AlphaFoldDB" id="D5UKR8"/>
<dbReference type="SUPFAM" id="SSF55248">
    <property type="entry name" value="PCD-like"/>
    <property type="match status" value="1"/>
</dbReference>
<evidence type="ECO:0000313" key="8">
    <source>
        <dbReference type="Proteomes" id="UP000000849"/>
    </source>
</evidence>
<dbReference type="KEGG" id="cfl:Cfla_0980"/>
<evidence type="ECO:0000256" key="3">
    <source>
        <dbReference type="ARBA" id="ARBA00013252"/>
    </source>
</evidence>
<keyword evidence="8" id="KW-1185">Reference proteome</keyword>